<dbReference type="EMBL" id="NGKC01000009">
    <property type="protein sequence ID" value="RSU11217.1"/>
    <property type="molecule type" value="Genomic_DNA"/>
</dbReference>
<sequence length="246" mass="27859">MKPSISLQLWSVKEDCERDFLHTLTQVKAYGYDAVEFAGYHGVPAETLRAHLDSIGLGITGSHISFEQLTDRFEETLAFEKTLGNRRIIVPYLTAATMAEWHKYFRQLSRLSGRLAQEGCQLGYHNHAHELTETGQDVLDAMTKEVAGLTLEVDTYWLAYAGVPVVPWLTAHRSVIRELHLKDMLAENRESTELGKGCLPLEDYVAFARENDIRHLVVEQEAFQQLTPMESARMNAKVLKQLVGND</sequence>
<reference evidence="2 3" key="1">
    <citation type="submission" date="2017-05" db="EMBL/GenBank/DDBJ databases">
        <title>Vagococcus spp. assemblies.</title>
        <authorList>
            <person name="Gulvik C.A."/>
        </authorList>
    </citation>
    <scope>NUCLEOTIDE SEQUENCE [LARGE SCALE GENOMIC DNA]</scope>
    <source>
        <strain evidence="2 3">LMG 24798</strain>
    </source>
</reference>
<dbReference type="InterPro" id="IPR036237">
    <property type="entry name" value="Xyl_isomerase-like_sf"/>
</dbReference>
<keyword evidence="3" id="KW-1185">Reference proteome</keyword>
<dbReference type="RefSeq" id="WP_126813978.1">
    <property type="nucleotide sequence ID" value="NZ_NGKC01000009.1"/>
</dbReference>
<gene>
    <name evidence="2" type="ORF">CBF27_08960</name>
</gene>
<organism evidence="2 3">
    <name type="scientific">Vagococcus acidifermentans</name>
    <dbReference type="NCBI Taxonomy" id="564710"/>
    <lineage>
        <taxon>Bacteria</taxon>
        <taxon>Bacillati</taxon>
        <taxon>Bacillota</taxon>
        <taxon>Bacilli</taxon>
        <taxon>Lactobacillales</taxon>
        <taxon>Enterococcaceae</taxon>
        <taxon>Vagococcus</taxon>
    </lineage>
</organism>
<dbReference type="Gene3D" id="3.20.20.150">
    <property type="entry name" value="Divalent-metal-dependent TIM barrel enzymes"/>
    <property type="match status" value="1"/>
</dbReference>
<dbReference type="Proteomes" id="UP000286773">
    <property type="component" value="Unassembled WGS sequence"/>
</dbReference>
<dbReference type="SUPFAM" id="SSF51658">
    <property type="entry name" value="Xylose isomerase-like"/>
    <property type="match status" value="1"/>
</dbReference>
<name>A0A430AT44_9ENTE</name>
<evidence type="ECO:0000259" key="1">
    <source>
        <dbReference type="Pfam" id="PF01261"/>
    </source>
</evidence>
<dbReference type="InterPro" id="IPR050312">
    <property type="entry name" value="IolE/XylAMocC-like"/>
</dbReference>
<proteinExistence type="predicted"/>
<dbReference type="PANTHER" id="PTHR12110:SF41">
    <property type="entry name" value="INOSOSE DEHYDRATASE"/>
    <property type="match status" value="1"/>
</dbReference>
<dbReference type="InterPro" id="IPR013022">
    <property type="entry name" value="Xyl_isomerase-like_TIM-brl"/>
</dbReference>
<evidence type="ECO:0000313" key="2">
    <source>
        <dbReference type="EMBL" id="RSU11217.1"/>
    </source>
</evidence>
<dbReference type="OrthoDB" id="9798407at2"/>
<feature type="domain" description="Xylose isomerase-like TIM barrel" evidence="1">
    <location>
        <begin position="25"/>
        <end position="241"/>
    </location>
</feature>
<dbReference type="PANTHER" id="PTHR12110">
    <property type="entry name" value="HYDROXYPYRUVATE ISOMERASE"/>
    <property type="match status" value="1"/>
</dbReference>
<evidence type="ECO:0000313" key="3">
    <source>
        <dbReference type="Proteomes" id="UP000286773"/>
    </source>
</evidence>
<dbReference type="AlphaFoldDB" id="A0A430AT44"/>
<protein>
    <recommendedName>
        <fullName evidence="1">Xylose isomerase-like TIM barrel domain-containing protein</fullName>
    </recommendedName>
</protein>
<dbReference type="Pfam" id="PF01261">
    <property type="entry name" value="AP_endonuc_2"/>
    <property type="match status" value="1"/>
</dbReference>
<comment type="caution">
    <text evidence="2">The sequence shown here is derived from an EMBL/GenBank/DDBJ whole genome shotgun (WGS) entry which is preliminary data.</text>
</comment>
<accession>A0A430AT44</accession>